<dbReference type="EMBL" id="PYGF01000001">
    <property type="protein sequence ID" value="PSL07437.1"/>
    <property type="molecule type" value="Genomic_DNA"/>
</dbReference>
<dbReference type="Pfam" id="PF03746">
    <property type="entry name" value="LamB_YcsF"/>
    <property type="match status" value="1"/>
</dbReference>
<dbReference type="AlphaFoldDB" id="A0A2P8EDD2"/>
<organism evidence="1 2">
    <name type="scientific">Cecembia rubra</name>
    <dbReference type="NCBI Taxonomy" id="1485585"/>
    <lineage>
        <taxon>Bacteria</taxon>
        <taxon>Pseudomonadati</taxon>
        <taxon>Bacteroidota</taxon>
        <taxon>Cytophagia</taxon>
        <taxon>Cytophagales</taxon>
        <taxon>Cyclobacteriaceae</taxon>
        <taxon>Cecembia</taxon>
    </lineage>
</organism>
<gene>
    <name evidence="1" type="ORF">CLV48_101367</name>
</gene>
<dbReference type="InterPro" id="IPR005501">
    <property type="entry name" value="LamB/YcsF/PxpA-like"/>
</dbReference>
<dbReference type="CDD" id="cd10801">
    <property type="entry name" value="LamB_YcsF_like_1"/>
    <property type="match status" value="1"/>
</dbReference>
<name>A0A2P8EDD2_9BACT</name>
<evidence type="ECO:0000313" key="2">
    <source>
        <dbReference type="Proteomes" id="UP000240708"/>
    </source>
</evidence>
<reference evidence="1 2" key="1">
    <citation type="submission" date="2018-03" db="EMBL/GenBank/DDBJ databases">
        <title>Genomic Encyclopedia of Archaeal and Bacterial Type Strains, Phase II (KMG-II): from individual species to whole genera.</title>
        <authorList>
            <person name="Goeker M."/>
        </authorList>
    </citation>
    <scope>NUCLEOTIDE SEQUENCE [LARGE SCALE GENOMIC DNA]</scope>
    <source>
        <strain evidence="1 2">DSM 28057</strain>
    </source>
</reference>
<dbReference type="RefSeq" id="WP_106565523.1">
    <property type="nucleotide sequence ID" value="NZ_JAUVYL010000040.1"/>
</dbReference>
<accession>A0A2P8EDD2</accession>
<dbReference type="OrthoDB" id="9773478at2"/>
<proteinExistence type="predicted"/>
<keyword evidence="2" id="KW-1185">Reference proteome</keyword>
<evidence type="ECO:0000313" key="1">
    <source>
        <dbReference type="EMBL" id="PSL07437.1"/>
    </source>
</evidence>
<comment type="caution">
    <text evidence="1">The sequence shown here is derived from an EMBL/GenBank/DDBJ whole genome shotgun (WGS) entry which is preliminary data.</text>
</comment>
<dbReference type="PANTHER" id="PTHR30292">
    <property type="entry name" value="UNCHARACTERIZED PROTEIN YBGL-RELATED"/>
    <property type="match status" value="1"/>
</dbReference>
<dbReference type="PANTHER" id="PTHR30292:SF0">
    <property type="entry name" value="5-OXOPROLINASE SUBUNIT A"/>
    <property type="match status" value="1"/>
</dbReference>
<dbReference type="Proteomes" id="UP000240708">
    <property type="component" value="Unassembled WGS sequence"/>
</dbReference>
<dbReference type="GO" id="GO:0005975">
    <property type="term" value="P:carbohydrate metabolic process"/>
    <property type="evidence" value="ECO:0007669"/>
    <property type="project" value="InterPro"/>
</dbReference>
<dbReference type="NCBIfam" id="NF003814">
    <property type="entry name" value="PRK05406.1-3"/>
    <property type="match status" value="1"/>
</dbReference>
<dbReference type="InterPro" id="IPR011330">
    <property type="entry name" value="Glyco_hydro/deAcase_b/a-brl"/>
</dbReference>
<dbReference type="Gene3D" id="3.20.20.370">
    <property type="entry name" value="Glycoside hydrolase/deacetylase"/>
    <property type="match status" value="1"/>
</dbReference>
<protein>
    <submittedName>
        <fullName evidence="1">UPF0271 protein</fullName>
    </submittedName>
</protein>
<dbReference type="NCBIfam" id="NF003816">
    <property type="entry name" value="PRK05406.1-5"/>
    <property type="match status" value="1"/>
</dbReference>
<dbReference type="SUPFAM" id="SSF88713">
    <property type="entry name" value="Glycoside hydrolase/deacetylase"/>
    <property type="match status" value="1"/>
</dbReference>
<sequence length="240" mass="26829">MDKLNLNFNCDLGEGLDNDVLIMPLIQSCNIACGGHAGDKESMAATISIAKKYKVKVGAHPSYPDRENFGRLVLDISTVSLKESLFKQISSFLKITNDLNYSMHHIKPHGALYNEAAKNHELAEMLVDLVMFDFPNIILYCPPHSILEKIATEKGIPIMLEVFADRNYHQDYSLVSRSHPNAVITDPSMALAHVQNMVTNRRIKTIEGMEIPVKADTICIHGDNPNALEILKSLRKNLTF</sequence>